<dbReference type="PROSITE" id="PS50217">
    <property type="entry name" value="BZIP"/>
    <property type="match status" value="1"/>
</dbReference>
<evidence type="ECO:0000313" key="12">
    <source>
        <dbReference type="EMBL" id="GLD57877.1"/>
    </source>
</evidence>
<evidence type="ECO:0000256" key="8">
    <source>
        <dbReference type="SAM" id="Coils"/>
    </source>
</evidence>
<dbReference type="GO" id="GO:0000792">
    <property type="term" value="C:heterochromatin"/>
    <property type="evidence" value="ECO:0007669"/>
    <property type="project" value="UniProtKB-ARBA"/>
</dbReference>
<comment type="caution">
    <text evidence="12">The sequence shown here is derived from an EMBL/GenBank/DDBJ whole genome shotgun (WGS) entry which is preliminary data.</text>
</comment>
<evidence type="ECO:0000256" key="7">
    <source>
        <dbReference type="ARBA" id="ARBA00023242"/>
    </source>
</evidence>
<dbReference type="InterPro" id="IPR008251">
    <property type="entry name" value="Chromo_shadow_dom"/>
</dbReference>
<keyword evidence="13" id="KW-1185">Reference proteome</keyword>
<evidence type="ECO:0000256" key="6">
    <source>
        <dbReference type="ARBA" id="ARBA00023163"/>
    </source>
</evidence>
<keyword evidence="6" id="KW-0804">Transcription</keyword>
<evidence type="ECO:0000259" key="10">
    <source>
        <dbReference type="PROSITE" id="PS50013"/>
    </source>
</evidence>
<feature type="compositionally biased region" description="Polar residues" evidence="9">
    <location>
        <begin position="113"/>
        <end position="129"/>
    </location>
</feature>
<evidence type="ECO:0000256" key="2">
    <source>
        <dbReference type="ARBA" id="ARBA00008157"/>
    </source>
</evidence>
<dbReference type="CDD" id="cd18654">
    <property type="entry name" value="CSD_HP1beta_Cbx1"/>
    <property type="match status" value="1"/>
</dbReference>
<keyword evidence="7" id="KW-0539">Nucleus</keyword>
<evidence type="ECO:0000313" key="13">
    <source>
        <dbReference type="Proteomes" id="UP001279410"/>
    </source>
</evidence>
<feature type="region of interest" description="Disordered" evidence="9">
    <location>
        <begin position="373"/>
        <end position="402"/>
    </location>
</feature>
<comment type="similarity">
    <text evidence="2">Belongs to the bZIP family. CNC subfamily.</text>
</comment>
<dbReference type="Pfam" id="PF03131">
    <property type="entry name" value="bZIP_Maf"/>
    <property type="match status" value="1"/>
</dbReference>
<feature type="region of interest" description="Disordered" evidence="9">
    <location>
        <begin position="113"/>
        <end position="156"/>
    </location>
</feature>
<name>A0AAD3MQ55_LATJO</name>
<dbReference type="SMART" id="SM00298">
    <property type="entry name" value="CHROMO"/>
    <property type="match status" value="2"/>
</dbReference>
<feature type="compositionally biased region" description="Basic and acidic residues" evidence="9">
    <location>
        <begin position="697"/>
        <end position="708"/>
    </location>
</feature>
<dbReference type="InterPro" id="IPR004826">
    <property type="entry name" value="bZIP_Maf"/>
</dbReference>
<feature type="region of interest" description="Disordered" evidence="9">
    <location>
        <begin position="681"/>
        <end position="708"/>
    </location>
</feature>
<evidence type="ECO:0000259" key="11">
    <source>
        <dbReference type="PROSITE" id="PS50217"/>
    </source>
</evidence>
<feature type="compositionally biased region" description="Basic and acidic residues" evidence="9">
    <location>
        <begin position="463"/>
        <end position="478"/>
    </location>
</feature>
<dbReference type="SUPFAM" id="SSF54160">
    <property type="entry name" value="Chromo domain-like"/>
    <property type="match status" value="2"/>
</dbReference>
<keyword evidence="5" id="KW-0010">Activator</keyword>
<evidence type="ECO:0000256" key="5">
    <source>
        <dbReference type="ARBA" id="ARBA00023159"/>
    </source>
</evidence>
<dbReference type="PANTHER" id="PTHR24411">
    <property type="entry name" value="NUCLEAR FACTOR ERYTHROID 2-RELATED FACTOR"/>
    <property type="match status" value="1"/>
</dbReference>
<feature type="domain" description="Chromo" evidence="10">
    <location>
        <begin position="715"/>
        <end position="773"/>
    </location>
</feature>
<dbReference type="Gene3D" id="2.40.50.40">
    <property type="match status" value="2"/>
</dbReference>
<dbReference type="InterPro" id="IPR047167">
    <property type="entry name" value="NFE2-like"/>
</dbReference>
<dbReference type="CDD" id="cd14720">
    <property type="entry name" value="bZIP_NFE2-like"/>
    <property type="match status" value="1"/>
</dbReference>
<dbReference type="EMBL" id="BRZM01000031">
    <property type="protein sequence ID" value="GLD57877.1"/>
    <property type="molecule type" value="Genomic_DNA"/>
</dbReference>
<dbReference type="InterPro" id="IPR016197">
    <property type="entry name" value="Chromo-like_dom_sf"/>
</dbReference>
<proteinExistence type="inferred from homology"/>
<dbReference type="GO" id="GO:0005634">
    <property type="term" value="C:nucleus"/>
    <property type="evidence" value="ECO:0007669"/>
    <property type="project" value="UniProtKB-SubCell"/>
</dbReference>
<accession>A0AAD3MQ55</accession>
<feature type="domain" description="Chromo" evidence="10">
    <location>
        <begin position="623"/>
        <end position="684"/>
    </location>
</feature>
<dbReference type="Proteomes" id="UP001279410">
    <property type="component" value="Unassembled WGS sequence"/>
</dbReference>
<dbReference type="InterPro" id="IPR004827">
    <property type="entry name" value="bZIP"/>
</dbReference>
<dbReference type="SUPFAM" id="SSF47454">
    <property type="entry name" value="A DNA-binding domain in eukaryotic transcription factors"/>
    <property type="match status" value="1"/>
</dbReference>
<sequence length="777" mass="85533">MQIAKKYFTEGLIQLTILLSLIGVRVDIDSYLSGYYTPLIEINLGPSSAYTQTPFHNLRDTLDGYSVHPKCPELDHFFASRRLLDEVRNLGSPRFPTQLNAWLVHQVSATNKADCGPSTSNNTETSSGLETPGDEARDDNEHLPDNGQEVCQTTPELGHGPCSAGACGFLKEANDTKVKEEEEPAPLTQLAHSSTLEQESLLEGITALPDPAHHHPPTIDIDQHWSNLLSLSVTDLDDLDSLVTDTDITSAISQDVSLHDAMLNSAGTFGVASERGEARPVTQQQRTFFRLESTGSSHSDASPGMALGLAALPFASVCNLTANESSHSALGGCLDEAVFDQINQLGLEGLDSIDSHLMGCLESIDPQVLEDLDSDSGLSLESSSGGPASPGSSEMSSSSSSYCEDECGATGYSSDVDSVPSKSIVDYTTTWSPVDLSESVWHDHSYSSPAFFNQPSVTLPHKGIKEEPLSDDDGPRLEDRDMSRDELRARAMCIPFSVLQIVNMPVEEFLEVLDGHGFSPEQVTLLRDIRRRGKNKLAAQNCRKRKLDAITGLQEEVERLQAQRDRLLREKQLTAKTMGAVGQQIKQLTRDVLARLRDDSGQPLNPERFTLQCGANGRVVVQPEISVIFRSTTWRIVNGKVEFFLKWKGFTDADNTWEPEENLDCPELISAFLESQKNIKEKPAPVKRKASTDEPETEAKRKDVAEKPRGFARNLDPERIIGATDSSGELMFLMKWKDSDEADLVPAREANTRCPQVVISFYEERLTWHSCPEDEAQ</sequence>
<keyword evidence="4" id="KW-0238">DNA-binding</keyword>
<dbReference type="FunFam" id="1.10.880.10:FF:000004">
    <property type="entry name" value="Nuclear factor, erythroid 2"/>
    <property type="match status" value="1"/>
</dbReference>
<dbReference type="SMART" id="SM00300">
    <property type="entry name" value="ChSh"/>
    <property type="match status" value="1"/>
</dbReference>
<dbReference type="InterPro" id="IPR023779">
    <property type="entry name" value="Chromodomain_CS"/>
</dbReference>
<dbReference type="GO" id="GO:0000978">
    <property type="term" value="F:RNA polymerase II cis-regulatory region sequence-specific DNA binding"/>
    <property type="evidence" value="ECO:0007669"/>
    <property type="project" value="InterPro"/>
</dbReference>
<dbReference type="InterPro" id="IPR000953">
    <property type="entry name" value="Chromo/chromo_shadow_dom"/>
</dbReference>
<protein>
    <submittedName>
        <fullName evidence="12">Nuclear factor erythroid 2-related factor 1-like protein</fullName>
    </submittedName>
</protein>
<dbReference type="PANTHER" id="PTHR24411:SF8">
    <property type="entry name" value="NUCLEAR FACTOR ERYTHROID 2-RELATED FACTOR 3"/>
    <property type="match status" value="1"/>
</dbReference>
<evidence type="ECO:0000256" key="1">
    <source>
        <dbReference type="ARBA" id="ARBA00004123"/>
    </source>
</evidence>
<dbReference type="PROSITE" id="PS50013">
    <property type="entry name" value="CHROMO_2"/>
    <property type="match status" value="2"/>
</dbReference>
<keyword evidence="8" id="KW-0175">Coiled coil</keyword>
<dbReference type="PROSITE" id="PS00036">
    <property type="entry name" value="BZIP_BASIC"/>
    <property type="match status" value="1"/>
</dbReference>
<feature type="compositionally biased region" description="Low complexity" evidence="9">
    <location>
        <begin position="375"/>
        <end position="401"/>
    </location>
</feature>
<dbReference type="Gene3D" id="1.10.880.10">
    <property type="entry name" value="Transcription factor, Skn-1-like, DNA-binding domain"/>
    <property type="match status" value="1"/>
</dbReference>
<gene>
    <name evidence="12" type="ORF">AKAME5_001004400</name>
</gene>
<reference evidence="12" key="1">
    <citation type="submission" date="2022-08" db="EMBL/GenBank/DDBJ databases">
        <title>Genome sequencing of akame (Lates japonicus).</title>
        <authorList>
            <person name="Hashiguchi Y."/>
            <person name="Takahashi H."/>
        </authorList>
    </citation>
    <scope>NUCLEOTIDE SEQUENCE</scope>
    <source>
        <strain evidence="12">Kochi</strain>
    </source>
</reference>
<evidence type="ECO:0000256" key="3">
    <source>
        <dbReference type="ARBA" id="ARBA00023015"/>
    </source>
</evidence>
<dbReference type="Pfam" id="PF00385">
    <property type="entry name" value="Chromo"/>
    <property type="match status" value="1"/>
</dbReference>
<dbReference type="InterPro" id="IPR023780">
    <property type="entry name" value="Chromo_domain"/>
</dbReference>
<evidence type="ECO:0000256" key="4">
    <source>
        <dbReference type="ARBA" id="ARBA00023125"/>
    </source>
</evidence>
<dbReference type="GO" id="GO:0000981">
    <property type="term" value="F:DNA-binding transcription factor activity, RNA polymerase II-specific"/>
    <property type="evidence" value="ECO:0007669"/>
    <property type="project" value="TreeGrafter"/>
</dbReference>
<feature type="region of interest" description="Disordered" evidence="9">
    <location>
        <begin position="457"/>
        <end position="478"/>
    </location>
</feature>
<dbReference type="InterPro" id="IPR008917">
    <property type="entry name" value="TF_DNA-bd_sf"/>
</dbReference>
<keyword evidence="3" id="KW-0805">Transcription regulation</keyword>
<dbReference type="FunFam" id="2.40.50.40:FF:000009">
    <property type="entry name" value="chromobox protein homolog 1"/>
    <property type="match status" value="1"/>
</dbReference>
<evidence type="ECO:0000256" key="9">
    <source>
        <dbReference type="SAM" id="MobiDB-lite"/>
    </source>
</evidence>
<dbReference type="SMART" id="SM00338">
    <property type="entry name" value="BRLZ"/>
    <property type="match status" value="1"/>
</dbReference>
<dbReference type="Pfam" id="PF01393">
    <property type="entry name" value="Chromo_shadow"/>
    <property type="match status" value="1"/>
</dbReference>
<feature type="domain" description="BZIP" evidence="11">
    <location>
        <begin position="525"/>
        <end position="588"/>
    </location>
</feature>
<dbReference type="PROSITE" id="PS00598">
    <property type="entry name" value="CHROMO_1"/>
    <property type="match status" value="1"/>
</dbReference>
<dbReference type="AlphaFoldDB" id="A0AAD3MQ55"/>
<organism evidence="12 13">
    <name type="scientific">Lates japonicus</name>
    <name type="common">Japanese lates</name>
    <dbReference type="NCBI Taxonomy" id="270547"/>
    <lineage>
        <taxon>Eukaryota</taxon>
        <taxon>Metazoa</taxon>
        <taxon>Chordata</taxon>
        <taxon>Craniata</taxon>
        <taxon>Vertebrata</taxon>
        <taxon>Euteleostomi</taxon>
        <taxon>Actinopterygii</taxon>
        <taxon>Neopterygii</taxon>
        <taxon>Teleostei</taxon>
        <taxon>Neoteleostei</taxon>
        <taxon>Acanthomorphata</taxon>
        <taxon>Carangaria</taxon>
        <taxon>Carangaria incertae sedis</taxon>
        <taxon>Centropomidae</taxon>
        <taxon>Lates</taxon>
    </lineage>
</organism>
<feature type="coiled-coil region" evidence="8">
    <location>
        <begin position="543"/>
        <end position="577"/>
    </location>
</feature>
<comment type="subcellular location">
    <subcellularLocation>
        <location evidence="1">Nucleus</location>
    </subcellularLocation>
</comment>